<keyword evidence="2" id="KW-1185">Reference proteome</keyword>
<dbReference type="RefSeq" id="WP_330436146.1">
    <property type="nucleotide sequence ID" value="NZ_JAZDUF010000009.1"/>
</dbReference>
<reference evidence="1 2" key="1">
    <citation type="submission" date="2024-01" db="EMBL/GenBank/DDBJ databases">
        <title>Draft genome sequence of Gordonia sp. LSe1-13.</title>
        <authorList>
            <person name="Suphannarot A."/>
            <person name="Mingma R."/>
        </authorList>
    </citation>
    <scope>NUCLEOTIDE SEQUENCE [LARGE SCALE GENOMIC DNA]</scope>
    <source>
        <strain evidence="1 2">LSe1-13</strain>
    </source>
</reference>
<evidence type="ECO:0000313" key="2">
    <source>
        <dbReference type="Proteomes" id="UP001347146"/>
    </source>
</evidence>
<dbReference type="EMBL" id="JAZDUF010000009">
    <property type="protein sequence ID" value="MEE3853204.1"/>
    <property type="molecule type" value="Genomic_DNA"/>
</dbReference>
<dbReference type="Proteomes" id="UP001347146">
    <property type="component" value="Unassembled WGS sequence"/>
</dbReference>
<protein>
    <submittedName>
        <fullName evidence="1">Uncharacterized protein</fullName>
    </submittedName>
</protein>
<gene>
    <name evidence="1" type="ORF">VZC37_22900</name>
</gene>
<proteinExistence type="predicted"/>
<accession>A0ABU7MJD3</accession>
<organism evidence="1 2">
    <name type="scientific">Gordonia sesuvii</name>
    <dbReference type="NCBI Taxonomy" id="3116777"/>
    <lineage>
        <taxon>Bacteria</taxon>
        <taxon>Bacillati</taxon>
        <taxon>Actinomycetota</taxon>
        <taxon>Actinomycetes</taxon>
        <taxon>Mycobacteriales</taxon>
        <taxon>Gordoniaceae</taxon>
        <taxon>Gordonia</taxon>
    </lineage>
</organism>
<comment type="caution">
    <text evidence="1">The sequence shown here is derived from an EMBL/GenBank/DDBJ whole genome shotgun (WGS) entry which is preliminary data.</text>
</comment>
<dbReference type="InterPro" id="IPR037219">
    <property type="entry name" value="Peptidase_M41-like"/>
</dbReference>
<name>A0ABU7MJD3_9ACTN</name>
<evidence type="ECO:0000313" key="1">
    <source>
        <dbReference type="EMBL" id="MEE3853204.1"/>
    </source>
</evidence>
<dbReference type="SUPFAM" id="SSF140990">
    <property type="entry name" value="FtsH protease domain-like"/>
    <property type="match status" value="1"/>
</dbReference>
<sequence length="182" mass="18703">MAGTAGRIMMSAHDFAAACVHESAHALVAVATGGRLTALTVTPVPTGSHAGHVEYSTPPGITLPENEIAYAGLFAESVFDSNGGRPAHRTLLAALAANPDDRTALLDHRGTVALPREIEPVLLDLMPSVLTVAATLATARQGRLPAPHRQVAAVLGMSPTSGPLIRGSLRNSGWALRGLEAG</sequence>